<dbReference type="STRING" id="321763.SAMN04488692_1223"/>
<evidence type="ECO:0000259" key="2">
    <source>
        <dbReference type="Pfam" id="PF01989"/>
    </source>
</evidence>
<accession>A0A1G9RGH3</accession>
<gene>
    <name evidence="3" type="ORF">SAMN04488692_1223</name>
</gene>
<feature type="domain" description="Phosphomevalonate dehydratase small subunit-like" evidence="2">
    <location>
        <begin position="28"/>
        <end position="104"/>
    </location>
</feature>
<dbReference type="InterPro" id="IPR002840">
    <property type="entry name" value="PMDh-S-like_dom"/>
</dbReference>
<dbReference type="OrthoDB" id="9815264at2"/>
<keyword evidence="1" id="KW-0456">Lyase</keyword>
<dbReference type="GO" id="GO:0016829">
    <property type="term" value="F:lyase activity"/>
    <property type="evidence" value="ECO:0007669"/>
    <property type="project" value="UniProtKB-KW"/>
</dbReference>
<proteinExistence type="predicted"/>
<keyword evidence="4" id="KW-1185">Reference proteome</keyword>
<protein>
    <submittedName>
        <fullName evidence="3">Predicted aconitase subunit 2</fullName>
    </submittedName>
</protein>
<organism evidence="3 4">
    <name type="scientific">Halarsenatibacter silvermanii</name>
    <dbReference type="NCBI Taxonomy" id="321763"/>
    <lineage>
        <taxon>Bacteria</taxon>
        <taxon>Bacillati</taxon>
        <taxon>Bacillota</taxon>
        <taxon>Clostridia</taxon>
        <taxon>Halanaerobiales</taxon>
        <taxon>Halarsenatibacteraceae</taxon>
        <taxon>Halarsenatibacter</taxon>
    </lineage>
</organism>
<evidence type="ECO:0000313" key="3">
    <source>
        <dbReference type="EMBL" id="SDM22422.1"/>
    </source>
</evidence>
<dbReference type="Gene3D" id="3.50.30.10">
    <property type="entry name" value="Phosphohistidine domain"/>
    <property type="match status" value="1"/>
</dbReference>
<name>A0A1G9RGH3_9FIRM</name>
<dbReference type="Pfam" id="PF01989">
    <property type="entry name" value="AcnX_swivel_put"/>
    <property type="match status" value="1"/>
</dbReference>
<dbReference type="EMBL" id="FNGO01000022">
    <property type="protein sequence ID" value="SDM22422.1"/>
    <property type="molecule type" value="Genomic_DNA"/>
</dbReference>
<evidence type="ECO:0000256" key="1">
    <source>
        <dbReference type="ARBA" id="ARBA00023239"/>
    </source>
</evidence>
<dbReference type="Proteomes" id="UP000199476">
    <property type="component" value="Unassembled WGS sequence"/>
</dbReference>
<evidence type="ECO:0000313" key="4">
    <source>
        <dbReference type="Proteomes" id="UP000199476"/>
    </source>
</evidence>
<dbReference type="AlphaFoldDB" id="A0A1G9RGH3"/>
<reference evidence="3 4" key="1">
    <citation type="submission" date="2016-10" db="EMBL/GenBank/DDBJ databases">
        <authorList>
            <person name="de Groot N.N."/>
        </authorList>
    </citation>
    <scope>NUCLEOTIDE SEQUENCE [LARGE SCALE GENOMIC DNA]</scope>
    <source>
        <strain evidence="3 4">SLAS-1</strain>
    </source>
</reference>
<dbReference type="SUPFAM" id="SSF52016">
    <property type="entry name" value="LeuD/IlvD-like"/>
    <property type="match status" value="1"/>
</dbReference>
<sequence>MNKFKCREISAGQAEGEVLFSSSPLCFYLVEPAEGIVIEEGHDLEGKDISGKILAFPGGKGSSVVQADGLYQLMIEDNAPAGLIIKNPDTVLVATSIIMEIPLVDQVEEGFYAEIEDKTQIKLDTEKEYITPVPL</sequence>
<dbReference type="RefSeq" id="WP_089761409.1">
    <property type="nucleotide sequence ID" value="NZ_FNGO01000022.1"/>
</dbReference>